<evidence type="ECO:0000313" key="2">
    <source>
        <dbReference type="EMBL" id="PKA66484.1"/>
    </source>
</evidence>
<organism evidence="2 3">
    <name type="scientific">Apostasia shenzhenica</name>
    <dbReference type="NCBI Taxonomy" id="1088818"/>
    <lineage>
        <taxon>Eukaryota</taxon>
        <taxon>Viridiplantae</taxon>
        <taxon>Streptophyta</taxon>
        <taxon>Embryophyta</taxon>
        <taxon>Tracheophyta</taxon>
        <taxon>Spermatophyta</taxon>
        <taxon>Magnoliopsida</taxon>
        <taxon>Liliopsida</taxon>
        <taxon>Asparagales</taxon>
        <taxon>Orchidaceae</taxon>
        <taxon>Apostasioideae</taxon>
        <taxon>Apostasia</taxon>
    </lineage>
</organism>
<proteinExistence type="predicted"/>
<evidence type="ECO:0000256" key="1">
    <source>
        <dbReference type="SAM" id="MobiDB-lite"/>
    </source>
</evidence>
<name>A0A2I0BFD9_9ASPA</name>
<sequence>MVPKSNKGIVLGGDEGREKVEEEGQRKKDKGQEGAQEKGVEGAAASPCLDLILKEVPERKRGLPEQSPEPPLKKARTVKEGQSTFKEVPD</sequence>
<protein>
    <submittedName>
        <fullName evidence="2">Uncharacterized protein</fullName>
    </submittedName>
</protein>
<dbReference type="EMBL" id="KZ451885">
    <property type="protein sequence ID" value="PKA66484.1"/>
    <property type="molecule type" value="Genomic_DNA"/>
</dbReference>
<reference evidence="2 3" key="1">
    <citation type="journal article" date="2017" name="Nature">
        <title>The Apostasia genome and the evolution of orchids.</title>
        <authorList>
            <person name="Zhang G.Q."/>
            <person name="Liu K.W."/>
            <person name="Li Z."/>
            <person name="Lohaus R."/>
            <person name="Hsiao Y.Y."/>
            <person name="Niu S.C."/>
            <person name="Wang J.Y."/>
            <person name="Lin Y.C."/>
            <person name="Xu Q."/>
            <person name="Chen L.J."/>
            <person name="Yoshida K."/>
            <person name="Fujiwara S."/>
            <person name="Wang Z.W."/>
            <person name="Zhang Y.Q."/>
            <person name="Mitsuda N."/>
            <person name="Wang M."/>
            <person name="Liu G.H."/>
            <person name="Pecoraro L."/>
            <person name="Huang H.X."/>
            <person name="Xiao X.J."/>
            <person name="Lin M."/>
            <person name="Wu X.Y."/>
            <person name="Wu W.L."/>
            <person name="Chen Y.Y."/>
            <person name="Chang S.B."/>
            <person name="Sakamoto S."/>
            <person name="Ohme-Takagi M."/>
            <person name="Yagi M."/>
            <person name="Zeng S.J."/>
            <person name="Shen C.Y."/>
            <person name="Yeh C.M."/>
            <person name="Luo Y.B."/>
            <person name="Tsai W.C."/>
            <person name="Van de Peer Y."/>
            <person name="Liu Z.J."/>
        </authorList>
    </citation>
    <scope>NUCLEOTIDE SEQUENCE [LARGE SCALE GENOMIC DNA]</scope>
    <source>
        <strain evidence="3">cv. Shenzhen</strain>
        <tissue evidence="2">Stem</tissue>
    </source>
</reference>
<feature type="compositionally biased region" description="Basic and acidic residues" evidence="1">
    <location>
        <begin position="52"/>
        <end position="63"/>
    </location>
</feature>
<feature type="compositionally biased region" description="Polar residues" evidence="1">
    <location>
        <begin position="80"/>
        <end position="90"/>
    </location>
</feature>
<feature type="compositionally biased region" description="Basic and acidic residues" evidence="1">
    <location>
        <begin position="14"/>
        <end position="40"/>
    </location>
</feature>
<keyword evidence="3" id="KW-1185">Reference proteome</keyword>
<evidence type="ECO:0000313" key="3">
    <source>
        <dbReference type="Proteomes" id="UP000236161"/>
    </source>
</evidence>
<accession>A0A2I0BFD9</accession>
<dbReference type="AlphaFoldDB" id="A0A2I0BFD9"/>
<gene>
    <name evidence="2" type="ORF">AXF42_Ash003138</name>
</gene>
<dbReference type="Proteomes" id="UP000236161">
    <property type="component" value="Unassembled WGS sequence"/>
</dbReference>
<feature type="region of interest" description="Disordered" evidence="1">
    <location>
        <begin position="1"/>
        <end position="90"/>
    </location>
</feature>